<proteinExistence type="predicted"/>
<dbReference type="Gene3D" id="3.40.50.2300">
    <property type="match status" value="2"/>
</dbReference>
<dbReference type="PANTHER" id="PTHR30483">
    <property type="entry name" value="LEUCINE-SPECIFIC-BINDING PROTEIN"/>
    <property type="match status" value="1"/>
</dbReference>
<organism evidence="1 2">
    <name type="scientific">Pelatocladus maniniholoensis HA4357-MV3</name>
    <dbReference type="NCBI Taxonomy" id="1117104"/>
    <lineage>
        <taxon>Bacteria</taxon>
        <taxon>Bacillati</taxon>
        <taxon>Cyanobacteriota</taxon>
        <taxon>Cyanophyceae</taxon>
        <taxon>Nostocales</taxon>
        <taxon>Nostocaceae</taxon>
        <taxon>Pelatocladus</taxon>
    </lineage>
</organism>
<dbReference type="Proteomes" id="UP000813215">
    <property type="component" value="Unassembled WGS sequence"/>
</dbReference>
<evidence type="ECO:0000313" key="2">
    <source>
        <dbReference type="Proteomes" id="UP000813215"/>
    </source>
</evidence>
<evidence type="ECO:0000313" key="1">
    <source>
        <dbReference type="EMBL" id="MBW4431053.1"/>
    </source>
</evidence>
<dbReference type="EMBL" id="JAHHHW010000045">
    <property type="protein sequence ID" value="MBW4431053.1"/>
    <property type="molecule type" value="Genomic_DNA"/>
</dbReference>
<dbReference type="SUPFAM" id="SSF53822">
    <property type="entry name" value="Periplasmic binding protein-like I"/>
    <property type="match status" value="1"/>
</dbReference>
<protein>
    <recommendedName>
        <fullName evidence="3">Leucine-binding protein domain-containing protein</fullName>
    </recommendedName>
</protein>
<dbReference type="InterPro" id="IPR028082">
    <property type="entry name" value="Peripla_BP_I"/>
</dbReference>
<reference evidence="1" key="1">
    <citation type="submission" date="2021-05" db="EMBL/GenBank/DDBJ databases">
        <authorList>
            <person name="Pietrasiak N."/>
            <person name="Ward R."/>
            <person name="Stajich J.E."/>
            <person name="Kurbessoian T."/>
        </authorList>
    </citation>
    <scope>NUCLEOTIDE SEQUENCE</scope>
    <source>
        <strain evidence="1">HA4357-MV3</strain>
    </source>
</reference>
<dbReference type="InterPro" id="IPR051010">
    <property type="entry name" value="BCAA_transport"/>
</dbReference>
<accession>A0A9E3LS22</accession>
<reference evidence="1" key="2">
    <citation type="journal article" date="2022" name="Microbiol. Resour. Announc.">
        <title>Metagenome Sequencing to Explore Phylogenomics of Terrestrial Cyanobacteria.</title>
        <authorList>
            <person name="Ward R.D."/>
            <person name="Stajich J.E."/>
            <person name="Johansen J.R."/>
            <person name="Huntemann M."/>
            <person name="Clum A."/>
            <person name="Foster B."/>
            <person name="Foster B."/>
            <person name="Roux S."/>
            <person name="Palaniappan K."/>
            <person name="Varghese N."/>
            <person name="Mukherjee S."/>
            <person name="Reddy T.B.K."/>
            <person name="Daum C."/>
            <person name="Copeland A."/>
            <person name="Chen I.A."/>
            <person name="Ivanova N.N."/>
            <person name="Kyrpides N.C."/>
            <person name="Shapiro N."/>
            <person name="Eloe-Fadrosh E.A."/>
            <person name="Pietrasiak N."/>
        </authorList>
    </citation>
    <scope>NUCLEOTIDE SEQUENCE</scope>
    <source>
        <strain evidence="1">HA4357-MV3</strain>
    </source>
</reference>
<dbReference type="AlphaFoldDB" id="A0A9E3LS22"/>
<gene>
    <name evidence="1" type="ORF">KME28_04775</name>
</gene>
<dbReference type="CDD" id="cd06268">
    <property type="entry name" value="PBP1_ABC_transporter_LIVBP-like"/>
    <property type="match status" value="1"/>
</dbReference>
<comment type="caution">
    <text evidence="1">The sequence shown here is derived from an EMBL/GenBank/DDBJ whole genome shotgun (WGS) entry which is preliminary data.</text>
</comment>
<evidence type="ECO:0008006" key="3">
    <source>
        <dbReference type="Google" id="ProtNLM"/>
    </source>
</evidence>
<dbReference type="PANTHER" id="PTHR30483:SF6">
    <property type="entry name" value="PERIPLASMIC BINDING PROTEIN OF ABC TRANSPORTER FOR NATURAL AMINO ACIDS"/>
    <property type="match status" value="1"/>
</dbReference>
<name>A0A9E3LS22_9NOST</name>
<sequence length="614" mass="70676">MCENCRQVIENLAINIELLLQDLDDIPNTRKLIQLDKIIICNFLLGLSRQQISNIVNLPGQNIADRLSKIIYPKIAHIMGVEQEEIAGNWVSILNFLLNPHNSYRLNPPPQLNSDNFQGSFGRQIFLYPANQEIVQYQIQGTNFYQQGLYYQAFQCFLEAWNQELNNYGIGNPEVLIYINNCLIEYKKSFLQEKGIKIYTLAVVTPFFHNQGHVAAEILRGISQIQLQVNLQSFDQISLGTEINLDEITPNTYLPSICSCSQIALQILVVNDPNNLYDPLNQTAEKLAELAPQLNLIAIIGHYSSEMTKNALRFYKQKGLILVNSSSTSNELSQLSIDKSLSFFRLTTPDAINAKKMANYLIEKFSNQPPKKVALIYNQNSSYSISYRNSIRQYLEQHQDKFVFLKECNYISENYYRVQQYIEYLKKDDVDIIIIIPDGGIEPNSLENAGLISRLNINNCLIVGSATFYHDNFLHWIHEQTPCNTTNQNNRQIIACIPWHWQSQENGCESSNSIPETFCKIGAKLWRIENLTWRSATAFDSVLIILKVLEEYRSQSSKDLLTHMDQYFKKRRKQVKGVTGLIQFDPSGDRLNPPTEIVAIKWDATQQKWQWKIC</sequence>